<protein>
    <submittedName>
        <fullName evidence="2">Uncharacterized protein</fullName>
    </submittedName>
</protein>
<reference evidence="2 3" key="1">
    <citation type="submission" date="2016-10" db="EMBL/GenBank/DDBJ databases">
        <authorList>
            <person name="de Groot N.N."/>
        </authorList>
    </citation>
    <scope>NUCLEOTIDE SEQUENCE [LARGE SCALE GENOMIC DNA]</scope>
    <source>
        <strain evidence="2 3">MT12</strain>
    </source>
</reference>
<dbReference type="OrthoDB" id="8242536at2"/>
<feature type="compositionally biased region" description="Low complexity" evidence="1">
    <location>
        <begin position="139"/>
        <end position="167"/>
    </location>
</feature>
<dbReference type="RefSeq" id="WP_092114331.1">
    <property type="nucleotide sequence ID" value="NZ_FNTH01000001.1"/>
</dbReference>
<name>A0A1H4NVM8_9BRAD</name>
<sequence>MSAVVVTPFPGVKDGETNPTHFVEGDVIDGDLAETALRYGLAVQEGSEGADTAGAGDGGGKVIVVDGQVEIPENWPKLKWFALKALAEKILGKPVAGTDEARNVVQAEVDRRANPETSEAGAAGAGGDVAPVGQEEGGESQAGAGSAQADAGGKPVAGTDAGAATAG</sequence>
<evidence type="ECO:0000313" key="2">
    <source>
        <dbReference type="EMBL" id="SEB98888.1"/>
    </source>
</evidence>
<accession>A0A1H4NVM8</accession>
<evidence type="ECO:0000256" key="1">
    <source>
        <dbReference type="SAM" id="MobiDB-lite"/>
    </source>
</evidence>
<evidence type="ECO:0000313" key="3">
    <source>
        <dbReference type="Proteomes" id="UP000198992"/>
    </source>
</evidence>
<proteinExistence type="predicted"/>
<feature type="region of interest" description="Disordered" evidence="1">
    <location>
        <begin position="97"/>
        <end position="167"/>
    </location>
</feature>
<gene>
    <name evidence="2" type="ORF">SAMN05444164_0735</name>
</gene>
<organism evidence="2 3">
    <name type="scientific">Bradyrhizobium erythrophlei</name>
    <dbReference type="NCBI Taxonomy" id="1437360"/>
    <lineage>
        <taxon>Bacteria</taxon>
        <taxon>Pseudomonadati</taxon>
        <taxon>Pseudomonadota</taxon>
        <taxon>Alphaproteobacteria</taxon>
        <taxon>Hyphomicrobiales</taxon>
        <taxon>Nitrobacteraceae</taxon>
        <taxon>Bradyrhizobium</taxon>
    </lineage>
</organism>
<dbReference type="Proteomes" id="UP000198992">
    <property type="component" value="Unassembled WGS sequence"/>
</dbReference>
<dbReference type="EMBL" id="FNTH01000001">
    <property type="protein sequence ID" value="SEB98888.1"/>
    <property type="molecule type" value="Genomic_DNA"/>
</dbReference>
<dbReference type="AlphaFoldDB" id="A0A1H4NVM8"/>